<gene>
    <name evidence="1" type="ordered locus">Bcell_3815</name>
</gene>
<name>E6TU23_EVAC2</name>
<dbReference type="RefSeq" id="WP_013490385.1">
    <property type="nucleotide sequence ID" value="NC_014829.1"/>
</dbReference>
<dbReference type="EMBL" id="CP002394">
    <property type="protein sequence ID" value="ADU32054.1"/>
    <property type="molecule type" value="Genomic_DNA"/>
</dbReference>
<sequence length="49" mass="5681">METKDLTKLMLEIKQNADKNPSVTTSEMMALIQKRMSNTLKIDQKEIIK</sequence>
<keyword evidence="2" id="KW-1185">Reference proteome</keyword>
<dbReference type="STRING" id="649639.Bcell_3815"/>
<accession>E6TU23</accession>
<evidence type="ECO:0000313" key="1">
    <source>
        <dbReference type="EMBL" id="ADU32054.1"/>
    </source>
</evidence>
<protein>
    <submittedName>
        <fullName evidence="1">Uncharacterized protein</fullName>
    </submittedName>
</protein>
<reference evidence="1 2" key="1">
    <citation type="submission" date="2010-12" db="EMBL/GenBank/DDBJ databases">
        <title>Complete sequence of Bacillus cellulosilyticus DSM 2522.</title>
        <authorList>
            <consortium name="US DOE Joint Genome Institute"/>
            <person name="Lucas S."/>
            <person name="Copeland A."/>
            <person name="Lapidus A."/>
            <person name="Cheng J.-F."/>
            <person name="Bruce D."/>
            <person name="Goodwin L."/>
            <person name="Pitluck S."/>
            <person name="Chertkov O."/>
            <person name="Detter J.C."/>
            <person name="Han C."/>
            <person name="Tapia R."/>
            <person name="Land M."/>
            <person name="Hauser L."/>
            <person name="Jeffries C."/>
            <person name="Kyrpides N."/>
            <person name="Ivanova N."/>
            <person name="Mikhailova N."/>
            <person name="Brumm P."/>
            <person name="Mead D."/>
            <person name="Woyke T."/>
        </authorList>
    </citation>
    <scope>NUCLEOTIDE SEQUENCE [LARGE SCALE GENOMIC DNA]</scope>
    <source>
        <strain evidence="2">ATCC 21833 / DSM 2522 / FERM P-1141 / JCM 9156 / N-4</strain>
    </source>
</reference>
<dbReference type="AlphaFoldDB" id="E6TU23"/>
<dbReference type="Proteomes" id="UP000001401">
    <property type="component" value="Chromosome"/>
</dbReference>
<dbReference type="KEGG" id="bco:Bcell_3815"/>
<dbReference type="HOGENOM" id="CLU_3132167_0_0_9"/>
<organism evidence="1 2">
    <name type="scientific">Evansella cellulosilytica (strain ATCC 21833 / DSM 2522 / FERM P-1141 / JCM 9156 / N-4)</name>
    <name type="common">Bacillus cellulosilyticus</name>
    <dbReference type="NCBI Taxonomy" id="649639"/>
    <lineage>
        <taxon>Bacteria</taxon>
        <taxon>Bacillati</taxon>
        <taxon>Bacillota</taxon>
        <taxon>Bacilli</taxon>
        <taxon>Bacillales</taxon>
        <taxon>Bacillaceae</taxon>
        <taxon>Evansella</taxon>
    </lineage>
</organism>
<evidence type="ECO:0000313" key="2">
    <source>
        <dbReference type="Proteomes" id="UP000001401"/>
    </source>
</evidence>
<proteinExistence type="predicted"/>